<feature type="transmembrane region" description="Helical" evidence="2">
    <location>
        <begin position="348"/>
        <end position="369"/>
    </location>
</feature>
<dbReference type="Gene3D" id="2.60.40.10">
    <property type="entry name" value="Immunoglobulins"/>
    <property type="match status" value="2"/>
</dbReference>
<accession>A0A852SJI5</accession>
<evidence type="ECO:0000313" key="4">
    <source>
        <dbReference type="EMBL" id="NYD69630.1"/>
    </source>
</evidence>
<feature type="region of interest" description="Disordered" evidence="1">
    <location>
        <begin position="276"/>
        <end position="341"/>
    </location>
</feature>
<keyword evidence="2" id="KW-0472">Membrane</keyword>
<gene>
    <name evidence="4" type="ORF">BJ984_000788</name>
</gene>
<sequence>MFSLHRSRTAAVLAGVLLAAGMFGGVVAPASAAPGDQISVSLPVLTPDFGYVKQGSVIPRTIELLNDGIDSITIDPAPLSALTSPFALSSTTIVGGNVIAPGQRRTISVTLTAPPAPTVANQAVTLMLVSNDRVGSMPLTLNFHSESLTTARAHFDIATPDGSATLGFGSVKLGTAVTRRLTLTVGGIDPLSFGEGDVKVTDSSGATVGAVRVTGSSFGAGTTYRPMESATVDLTFTPTAAGTFSGAVTITGRTMNGNPEAPSVVVALPFTAAATAVPTPTPTPTATATPTPTSTATPQPTSTSTATPSASGAPGAGGSGSAGSGSGSSRGGSTGPGASLASTGAAPMVASGFGLVMLVGGAAAVVLGIRRRRLHG</sequence>
<dbReference type="EMBL" id="JACCBM010000001">
    <property type="protein sequence ID" value="NYD69630.1"/>
    <property type="molecule type" value="Genomic_DNA"/>
</dbReference>
<feature type="chain" id="PRO_5032504301" description="Choice-of-anchor D domain-containing protein" evidence="3">
    <location>
        <begin position="33"/>
        <end position="376"/>
    </location>
</feature>
<name>A0A852SJI5_9MICO</name>
<evidence type="ECO:0000256" key="1">
    <source>
        <dbReference type="SAM" id="MobiDB-lite"/>
    </source>
</evidence>
<feature type="compositionally biased region" description="Low complexity" evidence="1">
    <location>
        <begin position="276"/>
        <end position="313"/>
    </location>
</feature>
<comment type="caution">
    <text evidence="4">The sequence shown here is derived from an EMBL/GenBank/DDBJ whole genome shotgun (WGS) entry which is preliminary data.</text>
</comment>
<protein>
    <recommendedName>
        <fullName evidence="6">Choice-of-anchor D domain-containing protein</fullName>
    </recommendedName>
</protein>
<dbReference type="GO" id="GO:0005975">
    <property type="term" value="P:carbohydrate metabolic process"/>
    <property type="evidence" value="ECO:0007669"/>
    <property type="project" value="UniProtKB-ARBA"/>
</dbReference>
<keyword evidence="2" id="KW-1133">Transmembrane helix</keyword>
<dbReference type="NCBIfam" id="NF012200">
    <property type="entry name" value="choice_anch_D"/>
    <property type="match status" value="1"/>
</dbReference>
<dbReference type="AlphaFoldDB" id="A0A852SJI5"/>
<dbReference type="InterPro" id="IPR013783">
    <property type="entry name" value="Ig-like_fold"/>
</dbReference>
<evidence type="ECO:0000256" key="2">
    <source>
        <dbReference type="SAM" id="Phobius"/>
    </source>
</evidence>
<keyword evidence="5" id="KW-1185">Reference proteome</keyword>
<keyword evidence="3" id="KW-0732">Signal</keyword>
<feature type="signal peptide" evidence="3">
    <location>
        <begin position="1"/>
        <end position="32"/>
    </location>
</feature>
<dbReference type="Proteomes" id="UP000549913">
    <property type="component" value="Unassembled WGS sequence"/>
</dbReference>
<feature type="compositionally biased region" description="Gly residues" evidence="1">
    <location>
        <begin position="314"/>
        <end position="335"/>
    </location>
</feature>
<evidence type="ECO:0008006" key="6">
    <source>
        <dbReference type="Google" id="ProtNLM"/>
    </source>
</evidence>
<dbReference type="RefSeq" id="WP_179546918.1">
    <property type="nucleotide sequence ID" value="NZ_BSEW01000001.1"/>
</dbReference>
<evidence type="ECO:0000313" key="5">
    <source>
        <dbReference type="Proteomes" id="UP000549913"/>
    </source>
</evidence>
<keyword evidence="2" id="KW-0812">Transmembrane</keyword>
<reference evidence="4 5" key="1">
    <citation type="submission" date="2020-07" db="EMBL/GenBank/DDBJ databases">
        <title>Sequencing the genomes of 1000 actinobacteria strains.</title>
        <authorList>
            <person name="Klenk H.-P."/>
        </authorList>
    </citation>
    <scope>NUCLEOTIDE SEQUENCE [LARGE SCALE GENOMIC DNA]</scope>
    <source>
        <strain evidence="4 5">DSM 26474</strain>
    </source>
</reference>
<organism evidence="4 5">
    <name type="scientific">Herbiconiux flava</name>
    <dbReference type="NCBI Taxonomy" id="881268"/>
    <lineage>
        <taxon>Bacteria</taxon>
        <taxon>Bacillati</taxon>
        <taxon>Actinomycetota</taxon>
        <taxon>Actinomycetes</taxon>
        <taxon>Micrococcales</taxon>
        <taxon>Microbacteriaceae</taxon>
        <taxon>Herbiconiux</taxon>
    </lineage>
</organism>
<evidence type="ECO:0000256" key="3">
    <source>
        <dbReference type="SAM" id="SignalP"/>
    </source>
</evidence>
<proteinExistence type="predicted"/>